<keyword evidence="10" id="KW-1185">Reference proteome</keyword>
<dbReference type="Proteomes" id="UP000008743">
    <property type="component" value="Unassembled WGS sequence"/>
</dbReference>
<dbReference type="InterPro" id="IPR000651">
    <property type="entry name" value="Ras-like_Gua-exchang_fac_N"/>
</dbReference>
<dbReference type="PROSITE" id="PS50009">
    <property type="entry name" value="RASGEF_CAT"/>
    <property type="match status" value="1"/>
</dbReference>
<feature type="compositionally biased region" description="Low complexity" evidence="4">
    <location>
        <begin position="648"/>
        <end position="659"/>
    </location>
</feature>
<dbReference type="InterPro" id="IPR018490">
    <property type="entry name" value="cNMP-bd_dom_sf"/>
</dbReference>
<dbReference type="PROSITE" id="PS50212">
    <property type="entry name" value="RASGEF_NTER"/>
    <property type="match status" value="1"/>
</dbReference>
<dbReference type="Pfam" id="PF00618">
    <property type="entry name" value="RasGEF_N"/>
    <property type="match status" value="1"/>
</dbReference>
<dbReference type="InterPro" id="IPR001895">
    <property type="entry name" value="RASGEF_cat_dom"/>
</dbReference>
<reference evidence="10" key="1">
    <citation type="submission" date="2011-02" db="EMBL/GenBank/DDBJ databases">
        <title>The Genome Sequence of Capsaspora owczarzaki ATCC 30864.</title>
        <authorList>
            <person name="Russ C."/>
            <person name="Cuomo C."/>
            <person name="Burger G."/>
            <person name="Gray M.W."/>
            <person name="Holland P.W.H."/>
            <person name="King N."/>
            <person name="Lang F.B.F."/>
            <person name="Roger A.J."/>
            <person name="Ruiz-Trillo I."/>
            <person name="Young S.K."/>
            <person name="Zeng Q."/>
            <person name="Gargeya S."/>
            <person name="Alvarado L."/>
            <person name="Berlin A."/>
            <person name="Chapman S.B."/>
            <person name="Chen Z."/>
            <person name="Freedman E."/>
            <person name="Gellesch M."/>
            <person name="Goldberg J."/>
            <person name="Griggs A."/>
            <person name="Gujja S."/>
            <person name="Heilman E."/>
            <person name="Heiman D."/>
            <person name="Howarth C."/>
            <person name="Mehta T."/>
            <person name="Neiman D."/>
            <person name="Pearson M."/>
            <person name="Roberts A."/>
            <person name="Saif S."/>
            <person name="Shea T."/>
            <person name="Shenoy N."/>
            <person name="Sisk P."/>
            <person name="Stolte C."/>
            <person name="Sykes S."/>
            <person name="White J."/>
            <person name="Yandava C."/>
            <person name="Haas B."/>
            <person name="Nusbaum C."/>
            <person name="Birren B."/>
        </authorList>
    </citation>
    <scope>NUCLEOTIDE SEQUENCE</scope>
    <source>
        <strain evidence="10">ATCC 30864</strain>
    </source>
</reference>
<dbReference type="CDD" id="cd00038">
    <property type="entry name" value="CAP_ED"/>
    <property type="match status" value="2"/>
</dbReference>
<feature type="region of interest" description="Disordered" evidence="4">
    <location>
        <begin position="636"/>
        <end position="671"/>
    </location>
</feature>
<evidence type="ECO:0000259" key="8">
    <source>
        <dbReference type="PROSITE" id="PS50212"/>
    </source>
</evidence>
<evidence type="ECO:0000313" key="10">
    <source>
        <dbReference type="Proteomes" id="UP000008743"/>
    </source>
</evidence>
<dbReference type="InterPro" id="IPR000595">
    <property type="entry name" value="cNMP-bd_dom"/>
</dbReference>
<evidence type="ECO:0000256" key="1">
    <source>
        <dbReference type="ARBA" id="ARBA00010829"/>
    </source>
</evidence>
<feature type="compositionally biased region" description="Polar residues" evidence="4">
    <location>
        <begin position="201"/>
        <end position="214"/>
    </location>
</feature>
<dbReference type="Pfam" id="PF00788">
    <property type="entry name" value="RA"/>
    <property type="match status" value="1"/>
</dbReference>
<organism evidence="9 10">
    <name type="scientific">Capsaspora owczarzaki (strain ATCC 30864)</name>
    <dbReference type="NCBI Taxonomy" id="595528"/>
    <lineage>
        <taxon>Eukaryota</taxon>
        <taxon>Filasterea</taxon>
        <taxon>Capsaspora</taxon>
    </lineage>
</organism>
<dbReference type="InterPro" id="IPR036964">
    <property type="entry name" value="RASGEF_cat_dom_sf"/>
</dbReference>
<dbReference type="InterPro" id="IPR014710">
    <property type="entry name" value="RmlC-like_jellyroll"/>
</dbReference>
<dbReference type="eggNOG" id="KOG3542">
    <property type="taxonomic scope" value="Eukaryota"/>
</dbReference>
<gene>
    <name evidence="9" type="ORF">CAOG_000452</name>
</gene>
<evidence type="ECO:0000259" key="6">
    <source>
        <dbReference type="PROSITE" id="PS50042"/>
    </source>
</evidence>
<dbReference type="InterPro" id="IPR000159">
    <property type="entry name" value="RA_dom"/>
</dbReference>
<feature type="domain" description="Ras-GEF" evidence="5">
    <location>
        <begin position="857"/>
        <end position="1083"/>
    </location>
</feature>
<dbReference type="GO" id="GO:0005886">
    <property type="term" value="C:plasma membrane"/>
    <property type="evidence" value="ECO:0007669"/>
    <property type="project" value="TreeGrafter"/>
</dbReference>
<dbReference type="OrthoDB" id="21144at2759"/>
<feature type="domain" description="Ras-associating" evidence="7">
    <location>
        <begin position="718"/>
        <end position="800"/>
    </location>
</feature>
<dbReference type="AlphaFoldDB" id="A0A0D2X0D7"/>
<dbReference type="PhylomeDB" id="A0A0D2X0D7"/>
<evidence type="ECO:0000256" key="2">
    <source>
        <dbReference type="ARBA" id="ARBA00022658"/>
    </source>
</evidence>
<comment type="similarity">
    <text evidence="1">Belongs to the RAPGEF2 family.</text>
</comment>
<dbReference type="STRING" id="595528.A0A0D2X0D7"/>
<accession>A0A0D2X0D7</accession>
<proteinExistence type="inferred from homology"/>
<evidence type="ECO:0000259" key="7">
    <source>
        <dbReference type="PROSITE" id="PS50200"/>
    </source>
</evidence>
<dbReference type="InParanoid" id="A0A0D2X0D7"/>
<dbReference type="Gene3D" id="3.10.20.90">
    <property type="entry name" value="Phosphatidylinositol 3-kinase Catalytic Subunit, Chain A, domain 1"/>
    <property type="match status" value="1"/>
</dbReference>
<feature type="region of interest" description="Disordered" evidence="4">
    <location>
        <begin position="179"/>
        <end position="240"/>
    </location>
</feature>
<dbReference type="InterPro" id="IPR008937">
    <property type="entry name" value="Ras-like_GEF"/>
</dbReference>
<sequence>MRPIVPPIASSAQLAPNAGSVLGGAGAHPFADILNALSLPPAERSEDADDIIFTALRKLHALAKLRSARLHTIAATVTVESLPPGTVVFSQADDVAFWYGILRGAVSVTVYDEDDDTSHPLEVARLFEGQGFGDTAIMTDEPASSTIRTITACDLVKIGRAEFKGMMEMHLLDEMNAMSNEDRSPRSPMRPQAGFGRRSNDSVSKLIRTSSSGKFQGLPGGLSPSGSNPTTPIVAAESEPKKPILPVGTVSARSRPPSIAITVDNSHGDMSDPLPEGRSILPSPRVDPTLQERFMKPVSERTEDDLLDILQELNQLKALSDLTPAEKRSLAAITRFQVVPHAGDIVVRQGSQGATWYILAQGSVEVVVNRTTVCSLGPGESFGENLVKYPGPWPVTIITKEDECQLLMVHHADFETVFKEAASNTRIVRDSSNAIVMVMERRPGEHREGHVHKPSCCPLEQSVVLFFAYFSRLLSSLVLLEHLYRFVVMSAMRDQLVSYLVSQEDECDVHFLEDFLLMFRTFMTPMELWTALSARFQTPAPANQLISPILVATIRSKIVGVIFAWVRYYFNDFESDRALSTALDRFVESLQRDKLASEHDLLRSELDTIAAASARPSNATHSLGHTSHSTTALYTGSASAAASPEIPRSSLKTRTRSLSVTPDSMPKLFIPPMHSSVNSDKLFRGTLKASQRRERKSNNPLLYERKASVASVVRGGPDMDVVRVYRSDESYKTVAIQKTTSAQELVANVITKFNITDAPSTYKLVEVKLSGDQRDIPDGDVSLASQLSLNGRLYIKKRVIQPRLGDSGSGVNVTRSKKTLSKAVVAQESIDEEDLKPAPLPAGLHDSARENMLLEMDERDIARHITLQDYHLFSSTESIEYITLLWRHQGKDISNLLMFMQRFNELNYWVVTEVCSSKNTIRRVNVIKKFITIAKDLLSCNNFNAAFAILSGLDNVAVTRLHETWEKVPARLVAELEEMQMLMDPSRNMKAYRTLIQQTAPPAIPFFPLLMKDLTFMREGNDSVIEGRINFDLLRMISRAIRSLDPFRSTPYDSTTLLPAVRRRRTTVGTPIELDGSPIVVPNPVKDYLAGLIVIDDQRQLSAWSRECEMSAKERRAQTSRQSTRR</sequence>
<dbReference type="InterPro" id="IPR023578">
    <property type="entry name" value="Ras_GEF_dom_sf"/>
</dbReference>
<protein>
    <submittedName>
        <fullName evidence="9">Rap guanine nucleotide exchange factor GEF2</fullName>
    </submittedName>
</protein>
<dbReference type="PANTHER" id="PTHR23113">
    <property type="entry name" value="GUANINE NUCLEOTIDE EXCHANGE FACTOR"/>
    <property type="match status" value="1"/>
</dbReference>
<dbReference type="Pfam" id="PF00617">
    <property type="entry name" value="RasGEF"/>
    <property type="match status" value="1"/>
</dbReference>
<evidence type="ECO:0000313" key="9">
    <source>
        <dbReference type="EMBL" id="KJE88879.1"/>
    </source>
</evidence>
<dbReference type="SUPFAM" id="SSF48366">
    <property type="entry name" value="Ras GEF"/>
    <property type="match status" value="1"/>
</dbReference>
<dbReference type="Gene3D" id="1.20.870.10">
    <property type="entry name" value="Son of sevenless (SoS) protein Chain: S domain 1"/>
    <property type="match status" value="1"/>
</dbReference>
<dbReference type="CDD" id="cd00155">
    <property type="entry name" value="RasGEF"/>
    <property type="match status" value="1"/>
</dbReference>
<dbReference type="SUPFAM" id="SSF54236">
    <property type="entry name" value="Ubiquitin-like"/>
    <property type="match status" value="1"/>
</dbReference>
<dbReference type="SMART" id="SM00229">
    <property type="entry name" value="RasGEFN"/>
    <property type="match status" value="1"/>
</dbReference>
<feature type="domain" description="Cyclic nucleotide-binding" evidence="6">
    <location>
        <begin position="61"/>
        <end position="167"/>
    </location>
</feature>
<dbReference type="Gene3D" id="2.60.120.10">
    <property type="entry name" value="Jelly Rolls"/>
    <property type="match status" value="2"/>
</dbReference>
<dbReference type="Gene3D" id="1.10.840.10">
    <property type="entry name" value="Ras guanine-nucleotide exchange factors catalytic domain"/>
    <property type="match status" value="1"/>
</dbReference>
<dbReference type="eggNOG" id="KOG2378">
    <property type="taxonomic scope" value="Eukaryota"/>
</dbReference>
<dbReference type="SMART" id="SM00100">
    <property type="entry name" value="cNMP"/>
    <property type="match status" value="2"/>
</dbReference>
<dbReference type="CDD" id="cd06224">
    <property type="entry name" value="REM"/>
    <property type="match status" value="1"/>
</dbReference>
<dbReference type="SMART" id="SM00147">
    <property type="entry name" value="RasGEF"/>
    <property type="match status" value="1"/>
</dbReference>
<dbReference type="InterPro" id="IPR029071">
    <property type="entry name" value="Ubiquitin-like_domsf"/>
</dbReference>
<dbReference type="PANTHER" id="PTHR23113:SF327">
    <property type="entry name" value="EXCHANGE PROTEIN DIRECTLY ACTIVATED BY CAMP, ISOFORM E"/>
    <property type="match status" value="1"/>
</dbReference>
<dbReference type="SUPFAM" id="SSF51206">
    <property type="entry name" value="cAMP-binding domain-like"/>
    <property type="match status" value="2"/>
</dbReference>
<dbReference type="PROSITE" id="PS50042">
    <property type="entry name" value="CNMP_BINDING_3"/>
    <property type="match status" value="2"/>
</dbReference>
<evidence type="ECO:0000256" key="3">
    <source>
        <dbReference type="PROSITE-ProRule" id="PRU00168"/>
    </source>
</evidence>
<feature type="domain" description="Cyclic nucleotide-binding" evidence="6">
    <location>
        <begin position="318"/>
        <end position="418"/>
    </location>
</feature>
<evidence type="ECO:0000256" key="4">
    <source>
        <dbReference type="SAM" id="MobiDB-lite"/>
    </source>
</evidence>
<name>A0A0D2X0D7_CAPO3</name>
<dbReference type="SMART" id="SM00314">
    <property type="entry name" value="RA"/>
    <property type="match status" value="1"/>
</dbReference>
<dbReference type="EMBL" id="KE346360">
    <property type="protein sequence ID" value="KJE88879.1"/>
    <property type="molecule type" value="Genomic_DNA"/>
</dbReference>
<feature type="compositionally biased region" description="Low complexity" evidence="4">
    <location>
        <begin position="221"/>
        <end position="232"/>
    </location>
</feature>
<keyword evidence="2 3" id="KW-0344">Guanine-nucleotide releasing factor</keyword>
<feature type="region of interest" description="Disordered" evidence="4">
    <location>
        <begin position="262"/>
        <end position="285"/>
    </location>
</feature>
<dbReference type="GO" id="GO:0005085">
    <property type="term" value="F:guanyl-nucleotide exchange factor activity"/>
    <property type="evidence" value="ECO:0007669"/>
    <property type="project" value="UniProtKB-KW"/>
</dbReference>
<dbReference type="PROSITE" id="PS50200">
    <property type="entry name" value="RA"/>
    <property type="match status" value="1"/>
</dbReference>
<feature type="domain" description="N-terminal Ras-GEF" evidence="8">
    <location>
        <begin position="484"/>
        <end position="610"/>
    </location>
</feature>
<dbReference type="GO" id="GO:0007265">
    <property type="term" value="P:Ras protein signal transduction"/>
    <property type="evidence" value="ECO:0007669"/>
    <property type="project" value="TreeGrafter"/>
</dbReference>
<dbReference type="Pfam" id="PF00027">
    <property type="entry name" value="cNMP_binding"/>
    <property type="match status" value="2"/>
</dbReference>
<evidence type="ECO:0000259" key="5">
    <source>
        <dbReference type="PROSITE" id="PS50009"/>
    </source>
</evidence>